<dbReference type="PROSITE" id="PS00028">
    <property type="entry name" value="ZINC_FINGER_C2H2_1"/>
    <property type="match status" value="3"/>
</dbReference>
<feature type="region of interest" description="Disordered" evidence="2">
    <location>
        <begin position="506"/>
        <end position="554"/>
    </location>
</feature>
<proteinExistence type="predicted"/>
<dbReference type="EMBL" id="KN824898">
    <property type="protein sequence ID" value="KIK98312.1"/>
    <property type="molecule type" value="Genomic_DNA"/>
</dbReference>
<dbReference type="InParanoid" id="A0A0D0DIW4"/>
<dbReference type="PANTHER" id="PTHR24216">
    <property type="entry name" value="PAXILLIN-RELATED"/>
    <property type="match status" value="1"/>
</dbReference>
<dbReference type="PANTHER" id="PTHR24216:SF65">
    <property type="entry name" value="PAXILLIN-LIKE PROTEIN 1"/>
    <property type="match status" value="1"/>
</dbReference>
<feature type="compositionally biased region" description="Low complexity" evidence="2">
    <location>
        <begin position="364"/>
        <end position="385"/>
    </location>
</feature>
<protein>
    <recommendedName>
        <fullName evidence="3">C2H2-type domain-containing protein</fullName>
    </recommendedName>
</protein>
<feature type="compositionally biased region" description="Polar residues" evidence="2">
    <location>
        <begin position="1236"/>
        <end position="1264"/>
    </location>
</feature>
<feature type="compositionally biased region" description="Low complexity" evidence="2">
    <location>
        <begin position="300"/>
        <end position="316"/>
    </location>
</feature>
<dbReference type="InterPro" id="IPR013087">
    <property type="entry name" value="Znf_C2H2_type"/>
</dbReference>
<gene>
    <name evidence="4" type="ORF">PAXRUDRAFT_824007</name>
</gene>
<dbReference type="Gene3D" id="3.30.160.60">
    <property type="entry name" value="Classic Zinc Finger"/>
    <property type="match status" value="1"/>
</dbReference>
<dbReference type="OrthoDB" id="3254002at2759"/>
<accession>A0A0D0DIW4</accession>
<feature type="region of interest" description="Disordered" evidence="2">
    <location>
        <begin position="214"/>
        <end position="435"/>
    </location>
</feature>
<reference evidence="5" key="2">
    <citation type="submission" date="2015-01" db="EMBL/GenBank/DDBJ databases">
        <title>Evolutionary Origins and Diversification of the Mycorrhizal Mutualists.</title>
        <authorList>
            <consortium name="DOE Joint Genome Institute"/>
            <consortium name="Mycorrhizal Genomics Consortium"/>
            <person name="Kohler A."/>
            <person name="Kuo A."/>
            <person name="Nagy L.G."/>
            <person name="Floudas D."/>
            <person name="Copeland A."/>
            <person name="Barry K.W."/>
            <person name="Cichocki N."/>
            <person name="Veneault-Fourrey C."/>
            <person name="LaButti K."/>
            <person name="Lindquist E.A."/>
            <person name="Lipzen A."/>
            <person name="Lundell T."/>
            <person name="Morin E."/>
            <person name="Murat C."/>
            <person name="Riley R."/>
            <person name="Ohm R."/>
            <person name="Sun H."/>
            <person name="Tunlid A."/>
            <person name="Henrissat B."/>
            <person name="Grigoriev I.V."/>
            <person name="Hibbett D.S."/>
            <person name="Martin F."/>
        </authorList>
    </citation>
    <scope>NUCLEOTIDE SEQUENCE [LARGE SCALE GENOMIC DNA]</scope>
    <source>
        <strain evidence="5">Ve08.2h10</strain>
    </source>
</reference>
<sequence length="1307" mass="142982">MSREGQSISPTDQNQTALTVAVTASSMISASDMISGEAYQANLRRIQELKEVVRSLEVNNEVAHKNFVVSELEKRAQEGREAEEMLVRMKSTPGLPDNVQLTNHYPNAKEDVILPSTATLVEVPEASPPYPLTPQTSTFNPPPRTVQQHAPQQLRWAVQPQHPQAHAIPNNIFQSRVPPPANRPPSHYSTLPPQRQIPVNPQRAQNILRIDGYAHQNPPGPHGQPFYNPPAWSTATTHMQQPSQPWIHYDQARQGTSQQNPAAVYGPGYTTQPAESHNPQQAIGGEFNAWPSQPAPHFLTPTNAPQAPPASAQNQSRNPPLRVASSQQTQVQPPPRQARVGQPSGRPNLAENHSRPHPQTGALQPAAIAQPRQQSQQPQASMQPSTGGPSTHPPAPVPQPPRTQPLQGHETQPTNPPSQVPQTKPHPQSTSSQDQLPQLNAQTGHQPLVSKAAFIREFQRCVQLGSQPLKDFCNKACAVGITREWLEAAINTVPHPLWQSILAQIRQTGPPPGSQSQPVAPKPSASATSTPTAPVASSPPLPSTNPPVETTKVGVKGKQITVPVGITRSVQGQPMMSYAMAAHTKFYADEATRMVFAAQGVKTPTTQPGTALRVLTTPEQDPSRTNVGPRTPLQADKKRLAKDILRSLGRAIPKLGPDDAAQSVNEANKRQEENEKAVVQPPMQSRSEVVPSESVPLEVLSTSSKPSTPAATSVPATSSSVFGTVYPKPLPPKPLTVPKAELVPPKQGQPASVIAKDPITIDLTLDDSDESVDQQRPKPAFPMQTAVAFVMSHPAPPTNTTTHTPQLESLSLAETHIEAEITAPDIDVRMESPSLALDGVVEDSEVELVYPAPRVFRSAHVPSREASEHASSSRLPLFLPSPPISPVLSHHSLATEPPGSEHDVVIIEGDATKPSLKRRSIEVDGMEESAVSASPPPVRKRRKQQVYVLAPPPSPALQKIIEKMKMRERAMAEETVSGSEIGEEDEELQYNHLEQVVIEESKSRLMERRCRWLNCKAILNCANNLLAHLKKHVSEETSEPPLVCHWARCRRNFRTNEEFDVHLERHAILPLPCRFAGCNDEFDKPIEVMQHEVQHQGDSHPRSLVHKLTSKPFPPMLARLGQPPHHLPSYHVLPRRVLKSRISADRHAVVGPWVLWNIFSPVDLNTRKQDATMRGRPTRQGGTYDDKKDLDAMHDDYDFLVPLTTRSRISSLDDLRSEVVTQLASCGLTLWGPELPSNTTARSRPSAEQMQDESTLHTATPDFSTEGNVAISDVVAVPSMAIATEPLPDQSIATTGDEETIERMLIL</sequence>
<dbReference type="Proteomes" id="UP000054538">
    <property type="component" value="Unassembled WGS sequence"/>
</dbReference>
<feature type="compositionally biased region" description="Polar residues" evidence="2">
    <location>
        <begin position="420"/>
        <end position="435"/>
    </location>
</feature>
<dbReference type="SMART" id="SM00355">
    <property type="entry name" value="ZnF_C2H2"/>
    <property type="match status" value="3"/>
</dbReference>
<dbReference type="HOGENOM" id="CLU_261002_0_0_1"/>
<reference evidence="4 5" key="1">
    <citation type="submission" date="2014-04" db="EMBL/GenBank/DDBJ databases">
        <authorList>
            <consortium name="DOE Joint Genome Institute"/>
            <person name="Kuo A."/>
            <person name="Kohler A."/>
            <person name="Jargeat P."/>
            <person name="Nagy L.G."/>
            <person name="Floudas D."/>
            <person name="Copeland A."/>
            <person name="Barry K.W."/>
            <person name="Cichocki N."/>
            <person name="Veneault-Fourrey C."/>
            <person name="LaButti K."/>
            <person name="Lindquist E.A."/>
            <person name="Lipzen A."/>
            <person name="Lundell T."/>
            <person name="Morin E."/>
            <person name="Murat C."/>
            <person name="Sun H."/>
            <person name="Tunlid A."/>
            <person name="Henrissat B."/>
            <person name="Grigoriev I.V."/>
            <person name="Hibbett D.S."/>
            <person name="Martin F."/>
            <person name="Nordberg H.P."/>
            <person name="Cantor M.N."/>
            <person name="Hua S.X."/>
        </authorList>
    </citation>
    <scope>NUCLEOTIDE SEQUENCE [LARGE SCALE GENOMIC DNA]</scope>
    <source>
        <strain evidence="4 5">Ve08.2h10</strain>
    </source>
</reference>
<keyword evidence="5" id="KW-1185">Reference proteome</keyword>
<evidence type="ECO:0000256" key="2">
    <source>
        <dbReference type="SAM" id="MobiDB-lite"/>
    </source>
</evidence>
<feature type="compositionally biased region" description="Basic and acidic residues" evidence="2">
    <location>
        <begin position="667"/>
        <end position="676"/>
    </location>
</feature>
<feature type="region of interest" description="Disordered" evidence="2">
    <location>
        <begin position="650"/>
        <end position="721"/>
    </location>
</feature>
<evidence type="ECO:0000313" key="5">
    <source>
        <dbReference type="Proteomes" id="UP000054538"/>
    </source>
</evidence>
<evidence type="ECO:0000259" key="3">
    <source>
        <dbReference type="PROSITE" id="PS00028"/>
    </source>
</evidence>
<evidence type="ECO:0000256" key="1">
    <source>
        <dbReference type="SAM" id="Coils"/>
    </source>
</evidence>
<feature type="domain" description="C2H2-type" evidence="3">
    <location>
        <begin position="1010"/>
        <end position="1032"/>
    </location>
</feature>
<feature type="region of interest" description="Disordered" evidence="2">
    <location>
        <begin position="1235"/>
        <end position="1264"/>
    </location>
</feature>
<keyword evidence="1" id="KW-0175">Coiled coil</keyword>
<feature type="region of interest" description="Disordered" evidence="2">
    <location>
        <begin position="178"/>
        <end position="197"/>
    </location>
</feature>
<feature type="compositionally biased region" description="Polar residues" evidence="2">
    <location>
        <begin position="269"/>
        <end position="281"/>
    </location>
</feature>
<feature type="compositionally biased region" description="Polar residues" evidence="2">
    <location>
        <begin position="187"/>
        <end position="197"/>
    </location>
</feature>
<dbReference type="STRING" id="930991.A0A0D0DIW4"/>
<feature type="domain" description="C2H2-type" evidence="3">
    <location>
        <begin position="1044"/>
        <end position="1066"/>
    </location>
</feature>
<feature type="compositionally biased region" description="Pro residues" evidence="2">
    <location>
        <begin position="391"/>
        <end position="403"/>
    </location>
</feature>
<feature type="compositionally biased region" description="Low complexity" evidence="2">
    <location>
        <begin position="687"/>
        <end position="721"/>
    </location>
</feature>
<feature type="coiled-coil region" evidence="1">
    <location>
        <begin position="39"/>
        <end position="66"/>
    </location>
</feature>
<evidence type="ECO:0000313" key="4">
    <source>
        <dbReference type="EMBL" id="KIK98312.1"/>
    </source>
</evidence>
<feature type="domain" description="C2H2-type" evidence="3">
    <location>
        <begin position="1073"/>
        <end position="1095"/>
    </location>
</feature>
<organism evidence="4 5">
    <name type="scientific">Paxillus rubicundulus Ve08.2h10</name>
    <dbReference type="NCBI Taxonomy" id="930991"/>
    <lineage>
        <taxon>Eukaryota</taxon>
        <taxon>Fungi</taxon>
        <taxon>Dikarya</taxon>
        <taxon>Basidiomycota</taxon>
        <taxon>Agaricomycotina</taxon>
        <taxon>Agaricomycetes</taxon>
        <taxon>Agaricomycetidae</taxon>
        <taxon>Boletales</taxon>
        <taxon>Paxilineae</taxon>
        <taxon>Paxillaceae</taxon>
        <taxon>Paxillus</taxon>
    </lineage>
</organism>
<feature type="compositionally biased region" description="Low complexity" evidence="2">
    <location>
        <begin position="514"/>
        <end position="536"/>
    </location>
</feature>
<name>A0A0D0DIW4_9AGAM</name>
<feature type="compositionally biased region" description="Polar residues" evidence="2">
    <location>
        <begin position="231"/>
        <end position="244"/>
    </location>
</feature>